<protein>
    <submittedName>
        <fullName evidence="3">Putative periplasmic substrate-binding protein</fullName>
    </submittedName>
</protein>
<dbReference type="STRING" id="502025.Hoch_4139"/>
<sequence length="318" mass="33773">MSPADANATSDAAPPRIASLLPSATEICFALGLGPQVVGVSHECDHPDAARALPALTRARIDARASSAEIDRQVRELAASASDALSIYEIEREQMRALAPTLIVTQDTCEVCAVSRAEVERAAAELLGHACQVLSLSPLTLDDVLADIGRVGEAAGRAEAAAALVASLRQRLDALRARTRELPRPRVLVLEWIEPPMCAGHWTPELIRAAGAEPVAGHDGAPTRSEAWETLRQRAGDIDAVLVAACGFGVEQSVREIDAVRARFPALPVIVIDGNAYFNRPGPRLIDSAELAAQMLHPEHLPAPPPTRARRFPPLASA</sequence>
<proteinExistence type="predicted"/>
<dbReference type="PANTHER" id="PTHR42860">
    <property type="entry name" value="VITAMIN B12-BINDING PROTEIN"/>
    <property type="match status" value="1"/>
</dbReference>
<keyword evidence="4" id="KW-1185">Reference proteome</keyword>
<dbReference type="eggNOG" id="COG0614">
    <property type="taxonomic scope" value="Bacteria"/>
</dbReference>
<dbReference type="SUPFAM" id="SSF53807">
    <property type="entry name" value="Helical backbone' metal receptor"/>
    <property type="match status" value="1"/>
</dbReference>
<dbReference type="PROSITE" id="PS50983">
    <property type="entry name" value="FE_B12_PBP"/>
    <property type="match status" value="1"/>
</dbReference>
<evidence type="ECO:0000313" key="3">
    <source>
        <dbReference type="EMBL" id="ACY16637.1"/>
    </source>
</evidence>
<feature type="domain" description="Fe/B12 periplasmic-binding" evidence="2">
    <location>
        <begin position="16"/>
        <end position="300"/>
    </location>
</feature>
<dbReference type="Pfam" id="PF01497">
    <property type="entry name" value="Peripla_BP_2"/>
    <property type="match status" value="1"/>
</dbReference>
<dbReference type="Gene3D" id="3.40.50.1980">
    <property type="entry name" value="Nitrogenase molybdenum iron protein domain"/>
    <property type="match status" value="2"/>
</dbReference>
<dbReference type="RefSeq" id="WP_012829235.1">
    <property type="nucleotide sequence ID" value="NC_013440.1"/>
</dbReference>
<reference evidence="3 4" key="1">
    <citation type="journal article" date="2010" name="Stand. Genomic Sci.">
        <title>Complete genome sequence of Haliangium ochraceum type strain (SMP-2).</title>
        <authorList>
            <consortium name="US DOE Joint Genome Institute (JGI-PGF)"/>
            <person name="Ivanova N."/>
            <person name="Daum C."/>
            <person name="Lang E."/>
            <person name="Abt B."/>
            <person name="Kopitz M."/>
            <person name="Saunders E."/>
            <person name="Lapidus A."/>
            <person name="Lucas S."/>
            <person name="Glavina Del Rio T."/>
            <person name="Nolan M."/>
            <person name="Tice H."/>
            <person name="Copeland A."/>
            <person name="Cheng J.F."/>
            <person name="Chen F."/>
            <person name="Bruce D."/>
            <person name="Goodwin L."/>
            <person name="Pitluck S."/>
            <person name="Mavromatis K."/>
            <person name="Pati A."/>
            <person name="Mikhailova N."/>
            <person name="Chen A."/>
            <person name="Palaniappan K."/>
            <person name="Land M."/>
            <person name="Hauser L."/>
            <person name="Chang Y.J."/>
            <person name="Jeffries C.D."/>
            <person name="Detter J.C."/>
            <person name="Brettin T."/>
            <person name="Rohde M."/>
            <person name="Goker M."/>
            <person name="Bristow J."/>
            <person name="Markowitz V."/>
            <person name="Eisen J.A."/>
            <person name="Hugenholtz P."/>
            <person name="Kyrpides N.C."/>
            <person name="Klenk H.P."/>
        </authorList>
    </citation>
    <scope>NUCLEOTIDE SEQUENCE [LARGE SCALE GENOMIC DNA]</scope>
    <source>
        <strain evidence="4">DSM 14365 / CIP 107738 / JCM 11303 / AJ 13395 / SMP-2</strain>
    </source>
</reference>
<dbReference type="KEGG" id="hoh:Hoch_4139"/>
<accession>D0LKR7</accession>
<organism evidence="3 4">
    <name type="scientific">Haliangium ochraceum (strain DSM 14365 / JCM 11303 / SMP-2)</name>
    <dbReference type="NCBI Taxonomy" id="502025"/>
    <lineage>
        <taxon>Bacteria</taxon>
        <taxon>Pseudomonadati</taxon>
        <taxon>Myxococcota</taxon>
        <taxon>Polyangia</taxon>
        <taxon>Haliangiales</taxon>
        <taxon>Kofleriaceae</taxon>
        <taxon>Haliangium</taxon>
    </lineage>
</organism>
<evidence type="ECO:0000259" key="2">
    <source>
        <dbReference type="PROSITE" id="PS50983"/>
    </source>
</evidence>
<feature type="region of interest" description="Disordered" evidence="1">
    <location>
        <begin position="298"/>
        <end position="318"/>
    </location>
</feature>
<dbReference type="InterPro" id="IPR002491">
    <property type="entry name" value="ABC_transptr_periplasmic_BD"/>
</dbReference>
<dbReference type="Proteomes" id="UP000001880">
    <property type="component" value="Chromosome"/>
</dbReference>
<evidence type="ECO:0000313" key="4">
    <source>
        <dbReference type="Proteomes" id="UP000001880"/>
    </source>
</evidence>
<dbReference type="EMBL" id="CP001804">
    <property type="protein sequence ID" value="ACY16637.1"/>
    <property type="molecule type" value="Genomic_DNA"/>
</dbReference>
<evidence type="ECO:0000256" key="1">
    <source>
        <dbReference type="SAM" id="MobiDB-lite"/>
    </source>
</evidence>
<name>D0LKR7_HALO1</name>
<gene>
    <name evidence="3" type="ordered locus">Hoch_4139</name>
</gene>
<dbReference type="InterPro" id="IPR051030">
    <property type="entry name" value="Vitamin_B12-ABC_binding"/>
</dbReference>
<dbReference type="HOGENOM" id="CLU_038034_9_1_7"/>
<dbReference type="AlphaFoldDB" id="D0LKR7"/>
<dbReference type="PANTHER" id="PTHR42860:SF1">
    <property type="entry name" value="VITAMIN B12-BINDING PROTEIN"/>
    <property type="match status" value="1"/>
</dbReference>